<evidence type="ECO:0008006" key="9">
    <source>
        <dbReference type="Google" id="ProtNLM"/>
    </source>
</evidence>
<evidence type="ECO:0000256" key="1">
    <source>
        <dbReference type="ARBA" id="ARBA00004141"/>
    </source>
</evidence>
<evidence type="ECO:0000256" key="6">
    <source>
        <dbReference type="SAM" id="Phobius"/>
    </source>
</evidence>
<comment type="subcellular location">
    <subcellularLocation>
        <location evidence="1">Membrane</location>
        <topology evidence="1">Multi-pass membrane protein</topology>
    </subcellularLocation>
</comment>
<keyword evidence="8" id="KW-1185">Reference proteome</keyword>
<evidence type="ECO:0000313" key="8">
    <source>
        <dbReference type="Proteomes" id="UP000237631"/>
    </source>
</evidence>
<comment type="caution">
    <text evidence="7">The sequence shown here is derived from an EMBL/GenBank/DDBJ whole genome shotgun (WGS) entry which is preliminary data.</text>
</comment>
<dbReference type="PANTHER" id="PTHR45649:SF2">
    <property type="entry name" value="ACID PERMEASE, PUTATIVE-RELATED"/>
    <property type="match status" value="1"/>
</dbReference>
<dbReference type="GO" id="GO:0016020">
    <property type="term" value="C:membrane"/>
    <property type="evidence" value="ECO:0007669"/>
    <property type="project" value="UniProtKB-SubCell"/>
</dbReference>
<feature type="transmembrane region" description="Helical" evidence="6">
    <location>
        <begin position="300"/>
        <end position="321"/>
    </location>
</feature>
<dbReference type="GO" id="GO:0022857">
    <property type="term" value="F:transmembrane transporter activity"/>
    <property type="evidence" value="ECO:0007669"/>
    <property type="project" value="InterPro"/>
</dbReference>
<keyword evidence="5 6" id="KW-0472">Membrane</keyword>
<dbReference type="STRING" id="357750.A0A2S6CMJ6"/>
<feature type="transmembrane region" description="Helical" evidence="6">
    <location>
        <begin position="357"/>
        <end position="380"/>
    </location>
</feature>
<feature type="transmembrane region" description="Helical" evidence="6">
    <location>
        <begin position="189"/>
        <end position="210"/>
    </location>
</feature>
<feature type="transmembrane region" description="Helical" evidence="6">
    <location>
        <begin position="101"/>
        <end position="125"/>
    </location>
</feature>
<dbReference type="Gene3D" id="1.20.1740.10">
    <property type="entry name" value="Amino acid/polyamine transporter I"/>
    <property type="match status" value="1"/>
</dbReference>
<dbReference type="AlphaFoldDB" id="A0A2S6CMJ6"/>
<dbReference type="PANTHER" id="PTHR45649">
    <property type="entry name" value="AMINO-ACID PERMEASE BAT1"/>
    <property type="match status" value="1"/>
</dbReference>
<sequence length="542" mass="59436">MVTQSQSRHEAVPEETDSDVIQPVGILEGLDPLPPIIGSTRFKNTYHDNRDMHRMNKKQELRRNFRFLSIFGYSLILVNGWVLALPGASSILTNGGSAGGIWGYVIVIFGMSLTTLSMAEMASMAPCAGGQYHWVSEFAPKHCQKFLSYLTGWLCVLGWQVALCSTAYSGALAVQGIISLEVPAYVRQLWQGVLFTIAIVLSTLAFNTVLLRKLPSFEGAMFVIYVFAYIAVLTVLWVMGDRAPARATFTEFTDYSGWGSDGVAMWIGTSGATGAFLGSDSAAHLAEELQDAAWVLPRSMVATAAFNYVSCLFMVITYLTVRGETTNELLNAGHPAYVEIFMNATQSRGGATTLTSIVFVLLLFGIINMVTTTSRQLYAFARDRGLPFSAFLSYVRPGWDIPLNAVTVTLVFSMLSIFIILGSPAAFRTLGTLCQSALFTSYLIVIGCMIHRRVTGGELPPTRFSLGKASLAVNVMSVGYLAVQIVFIFFPSTPHPTAAYSNWAIVVFAGTVVIAISWYHYRGRKEYRAPADNIRRASREVW</sequence>
<protein>
    <recommendedName>
        <fullName evidence="9">Amino acid permease/ SLC12A domain-containing protein</fullName>
    </recommendedName>
</protein>
<proteinExistence type="predicted"/>
<accession>A0A2S6CMJ6</accession>
<dbReference type="PIRSF" id="PIRSF006060">
    <property type="entry name" value="AA_transporter"/>
    <property type="match status" value="1"/>
</dbReference>
<feature type="transmembrane region" description="Helical" evidence="6">
    <location>
        <begin position="427"/>
        <end position="450"/>
    </location>
</feature>
<evidence type="ECO:0000256" key="4">
    <source>
        <dbReference type="ARBA" id="ARBA00022989"/>
    </source>
</evidence>
<keyword evidence="3 6" id="KW-0812">Transmembrane</keyword>
<feature type="transmembrane region" description="Helical" evidence="6">
    <location>
        <begin position="471"/>
        <end position="490"/>
    </location>
</feature>
<dbReference type="InterPro" id="IPR002293">
    <property type="entry name" value="AA/rel_permease1"/>
</dbReference>
<keyword evidence="2" id="KW-0813">Transport</keyword>
<keyword evidence="4 6" id="KW-1133">Transmembrane helix</keyword>
<evidence type="ECO:0000256" key="3">
    <source>
        <dbReference type="ARBA" id="ARBA00022692"/>
    </source>
</evidence>
<evidence type="ECO:0000256" key="5">
    <source>
        <dbReference type="ARBA" id="ARBA00023136"/>
    </source>
</evidence>
<dbReference type="EMBL" id="PNEN01000178">
    <property type="protein sequence ID" value="PPJ60931.1"/>
    <property type="molecule type" value="Genomic_DNA"/>
</dbReference>
<feature type="transmembrane region" description="Helical" evidence="6">
    <location>
        <begin position="65"/>
        <end position="89"/>
    </location>
</feature>
<feature type="transmembrane region" description="Helical" evidence="6">
    <location>
        <begin position="260"/>
        <end position="279"/>
    </location>
</feature>
<dbReference type="Pfam" id="PF13520">
    <property type="entry name" value="AA_permease_2"/>
    <property type="match status" value="1"/>
</dbReference>
<feature type="transmembrane region" description="Helical" evidence="6">
    <location>
        <begin position="401"/>
        <end position="421"/>
    </location>
</feature>
<evidence type="ECO:0000313" key="7">
    <source>
        <dbReference type="EMBL" id="PPJ60931.1"/>
    </source>
</evidence>
<feature type="transmembrane region" description="Helical" evidence="6">
    <location>
        <begin position="146"/>
        <end position="169"/>
    </location>
</feature>
<dbReference type="OrthoDB" id="3257095at2759"/>
<feature type="transmembrane region" description="Helical" evidence="6">
    <location>
        <begin position="222"/>
        <end position="240"/>
    </location>
</feature>
<name>A0A2S6CMJ6_9PEZI</name>
<gene>
    <name evidence="7" type="ORF">CBER1_06199</name>
</gene>
<organism evidence="7 8">
    <name type="scientific">Cercospora berteroae</name>
    <dbReference type="NCBI Taxonomy" id="357750"/>
    <lineage>
        <taxon>Eukaryota</taxon>
        <taxon>Fungi</taxon>
        <taxon>Dikarya</taxon>
        <taxon>Ascomycota</taxon>
        <taxon>Pezizomycotina</taxon>
        <taxon>Dothideomycetes</taxon>
        <taxon>Dothideomycetidae</taxon>
        <taxon>Mycosphaerellales</taxon>
        <taxon>Mycosphaerellaceae</taxon>
        <taxon>Cercospora</taxon>
    </lineage>
</organism>
<feature type="transmembrane region" description="Helical" evidence="6">
    <location>
        <begin position="502"/>
        <end position="521"/>
    </location>
</feature>
<reference evidence="8" key="1">
    <citation type="journal article" date="2017" name="bioRxiv">
        <title>Conservation of a gene cluster reveals novel cercosporin biosynthetic mechanisms and extends production to the genus Colletotrichum.</title>
        <authorList>
            <person name="de Jonge R."/>
            <person name="Ebert M.K."/>
            <person name="Huitt-Roehl C.R."/>
            <person name="Pal P."/>
            <person name="Suttle J.C."/>
            <person name="Spanner R.E."/>
            <person name="Neubauer J.D."/>
            <person name="Jurick W.M.II."/>
            <person name="Stott K.A."/>
            <person name="Secor G.A."/>
            <person name="Thomma B.P.H.J."/>
            <person name="Van de Peer Y."/>
            <person name="Townsend C.A."/>
            <person name="Bolton M.D."/>
        </authorList>
    </citation>
    <scope>NUCLEOTIDE SEQUENCE [LARGE SCALE GENOMIC DNA]</scope>
    <source>
        <strain evidence="8">CBS538.71</strain>
    </source>
</reference>
<dbReference type="Proteomes" id="UP000237631">
    <property type="component" value="Unassembled WGS sequence"/>
</dbReference>
<evidence type="ECO:0000256" key="2">
    <source>
        <dbReference type="ARBA" id="ARBA00022448"/>
    </source>
</evidence>